<feature type="transmembrane region" description="Helical" evidence="4">
    <location>
        <begin position="108"/>
        <end position="127"/>
    </location>
</feature>
<sequence>MAAPPSFQPDKLEGVSNTPSQGQPQNVKPPRPQPPNGGIRAWLQVLGSFFLFFNTWGIINSYGVFQTFYEEEMMLGSSSSTISWIGSLQSFLIMFLGALTGPIYDAGFVAPLLYAGSFLVVFGHMMLSLCHTFWQVLLAQSICVGTGAGLLFVPSIAVLSNYFTTKLAFAVGIAASGSSVGGVVYPILIRELQSTIGFAWAVRVAGFLALFGLALACLVMTMHDLPPPAQRRRFIDWSAFKEAPYTLFNAGMFLCFMGLYVPYYYIQSVAIQQHMTSEDLAFYLLPIINAASTFGRLAPGYFSQWTSPLNLLVPASLISGALALCLLAIHTQASLLAFCALYGFFSGSLVSLSGPVLVLLSPHPGVIGTRMGMCFTLLGIALLIGTPVSGAILDGEGGTRATWVYSGVLTLVGGGVLGMARVSMMTEWKLMGARS</sequence>
<feature type="transmembrane region" description="Helical" evidence="4">
    <location>
        <begin position="309"/>
        <end position="329"/>
    </location>
</feature>
<proteinExistence type="inferred from homology"/>
<dbReference type="InterPro" id="IPR036259">
    <property type="entry name" value="MFS_trans_sf"/>
</dbReference>
<feature type="transmembrane region" description="Helical" evidence="4">
    <location>
        <begin position="82"/>
        <end position="101"/>
    </location>
</feature>
<name>A0ABR4JL34_9EURO</name>
<keyword evidence="6" id="KW-1185">Reference proteome</keyword>
<gene>
    <name evidence="5" type="ORF">BJY01DRAFT_257422</name>
</gene>
<feature type="transmembrane region" description="Helical" evidence="4">
    <location>
        <begin position="335"/>
        <end position="360"/>
    </location>
</feature>
<feature type="transmembrane region" description="Helical" evidence="4">
    <location>
        <begin position="372"/>
        <end position="392"/>
    </location>
</feature>
<comment type="caution">
    <text evidence="5">The sequence shown here is derived from an EMBL/GenBank/DDBJ whole genome shotgun (WGS) entry which is preliminary data.</text>
</comment>
<evidence type="ECO:0000313" key="5">
    <source>
        <dbReference type="EMBL" id="KAL2840284.1"/>
    </source>
</evidence>
<dbReference type="Gene3D" id="1.20.1250.20">
    <property type="entry name" value="MFS general substrate transporter like domains"/>
    <property type="match status" value="1"/>
</dbReference>
<accession>A0ABR4JL34</accession>
<evidence type="ECO:0000256" key="2">
    <source>
        <dbReference type="ARBA" id="ARBA00006727"/>
    </source>
</evidence>
<feature type="transmembrane region" description="Helical" evidence="4">
    <location>
        <begin position="167"/>
        <end position="188"/>
    </location>
</feature>
<feature type="transmembrane region" description="Helical" evidence="4">
    <location>
        <begin position="200"/>
        <end position="222"/>
    </location>
</feature>
<comment type="similarity">
    <text evidence="2">Belongs to the major facilitator superfamily. Monocarboxylate porter (TC 2.A.1.13) family.</text>
</comment>
<protein>
    <submittedName>
        <fullName evidence="5">Major facilitator superfamily domain-containing protein</fullName>
    </submittedName>
</protein>
<feature type="transmembrane region" description="Helical" evidence="4">
    <location>
        <begin position="133"/>
        <end position="160"/>
    </location>
</feature>
<feature type="transmembrane region" description="Helical" evidence="4">
    <location>
        <begin position="41"/>
        <end position="62"/>
    </location>
</feature>
<keyword evidence="4" id="KW-1133">Transmembrane helix</keyword>
<evidence type="ECO:0000256" key="4">
    <source>
        <dbReference type="SAM" id="Phobius"/>
    </source>
</evidence>
<comment type="subcellular location">
    <subcellularLocation>
        <location evidence="1">Membrane</location>
        <topology evidence="1">Multi-pass membrane protein</topology>
    </subcellularLocation>
</comment>
<organism evidence="5 6">
    <name type="scientific">Aspergillus pseudoustus</name>
    <dbReference type="NCBI Taxonomy" id="1810923"/>
    <lineage>
        <taxon>Eukaryota</taxon>
        <taxon>Fungi</taxon>
        <taxon>Dikarya</taxon>
        <taxon>Ascomycota</taxon>
        <taxon>Pezizomycotina</taxon>
        <taxon>Eurotiomycetes</taxon>
        <taxon>Eurotiomycetidae</taxon>
        <taxon>Eurotiales</taxon>
        <taxon>Aspergillaceae</taxon>
        <taxon>Aspergillus</taxon>
        <taxon>Aspergillus subgen. Nidulantes</taxon>
    </lineage>
</organism>
<dbReference type="PANTHER" id="PTHR11360:SF234">
    <property type="entry name" value="MFS-TYPE TRANSPORTER DBAD-RELATED"/>
    <property type="match status" value="1"/>
</dbReference>
<dbReference type="EMBL" id="JBFXLU010000122">
    <property type="protein sequence ID" value="KAL2840284.1"/>
    <property type="molecule type" value="Genomic_DNA"/>
</dbReference>
<reference evidence="5 6" key="1">
    <citation type="submission" date="2024-07" db="EMBL/GenBank/DDBJ databases">
        <title>Section-level genome sequencing and comparative genomics of Aspergillus sections Usti and Cavernicolus.</title>
        <authorList>
            <consortium name="Lawrence Berkeley National Laboratory"/>
            <person name="Nybo J.L."/>
            <person name="Vesth T.C."/>
            <person name="Theobald S."/>
            <person name="Frisvad J.C."/>
            <person name="Larsen T.O."/>
            <person name="Kjaerboelling I."/>
            <person name="Rothschild-Mancinelli K."/>
            <person name="Lyhne E.K."/>
            <person name="Kogle M.E."/>
            <person name="Barry K."/>
            <person name="Clum A."/>
            <person name="Na H."/>
            <person name="Ledsgaard L."/>
            <person name="Lin J."/>
            <person name="Lipzen A."/>
            <person name="Kuo A."/>
            <person name="Riley R."/>
            <person name="Mondo S."/>
            <person name="Labutti K."/>
            <person name="Haridas S."/>
            <person name="Pangalinan J."/>
            <person name="Salamov A.A."/>
            <person name="Simmons B.A."/>
            <person name="Magnuson J.K."/>
            <person name="Chen J."/>
            <person name="Drula E."/>
            <person name="Henrissat B."/>
            <person name="Wiebenga A."/>
            <person name="Lubbers R.J."/>
            <person name="Gomes A.C."/>
            <person name="Makela M.R."/>
            <person name="Stajich J."/>
            <person name="Grigoriev I.V."/>
            <person name="Mortensen U.H."/>
            <person name="De Vries R.P."/>
            <person name="Baker S.E."/>
            <person name="Andersen M.R."/>
        </authorList>
    </citation>
    <scope>NUCLEOTIDE SEQUENCE [LARGE SCALE GENOMIC DNA]</scope>
    <source>
        <strain evidence="5 6">CBS 123904</strain>
    </source>
</reference>
<evidence type="ECO:0000256" key="3">
    <source>
        <dbReference type="SAM" id="MobiDB-lite"/>
    </source>
</evidence>
<evidence type="ECO:0000313" key="6">
    <source>
        <dbReference type="Proteomes" id="UP001610446"/>
    </source>
</evidence>
<feature type="transmembrane region" description="Helical" evidence="4">
    <location>
        <begin position="280"/>
        <end position="297"/>
    </location>
</feature>
<dbReference type="InterPro" id="IPR011701">
    <property type="entry name" value="MFS"/>
</dbReference>
<evidence type="ECO:0000256" key="1">
    <source>
        <dbReference type="ARBA" id="ARBA00004141"/>
    </source>
</evidence>
<feature type="region of interest" description="Disordered" evidence="3">
    <location>
        <begin position="1"/>
        <end position="33"/>
    </location>
</feature>
<dbReference type="Pfam" id="PF07690">
    <property type="entry name" value="MFS_1"/>
    <property type="match status" value="1"/>
</dbReference>
<dbReference type="SUPFAM" id="SSF103473">
    <property type="entry name" value="MFS general substrate transporter"/>
    <property type="match status" value="1"/>
</dbReference>
<dbReference type="Proteomes" id="UP001610446">
    <property type="component" value="Unassembled WGS sequence"/>
</dbReference>
<feature type="transmembrane region" description="Helical" evidence="4">
    <location>
        <begin position="243"/>
        <end position="265"/>
    </location>
</feature>
<dbReference type="PANTHER" id="PTHR11360">
    <property type="entry name" value="MONOCARBOXYLATE TRANSPORTER"/>
    <property type="match status" value="1"/>
</dbReference>
<keyword evidence="4" id="KW-0812">Transmembrane</keyword>
<feature type="transmembrane region" description="Helical" evidence="4">
    <location>
        <begin position="404"/>
        <end position="424"/>
    </location>
</feature>
<dbReference type="InterPro" id="IPR050327">
    <property type="entry name" value="Proton-linked_MCT"/>
</dbReference>
<keyword evidence="4" id="KW-0472">Membrane</keyword>